<name>A0A644YCX2_9ZZZZ</name>
<proteinExistence type="inferred from homology"/>
<dbReference type="PANTHER" id="PTHR11142">
    <property type="entry name" value="PSEUDOURIDYLATE SYNTHASE"/>
    <property type="match status" value="1"/>
</dbReference>
<comment type="similarity">
    <text evidence="1">Belongs to the tRNA pseudouridine synthase TruA family.</text>
</comment>
<keyword evidence="3 5" id="KW-0413">Isomerase</keyword>
<dbReference type="Pfam" id="PF01416">
    <property type="entry name" value="PseudoU_synth_1"/>
    <property type="match status" value="1"/>
</dbReference>
<evidence type="ECO:0000259" key="4">
    <source>
        <dbReference type="Pfam" id="PF01416"/>
    </source>
</evidence>
<evidence type="ECO:0000313" key="5">
    <source>
        <dbReference type="EMBL" id="MPM26139.1"/>
    </source>
</evidence>
<dbReference type="Gene3D" id="3.30.70.660">
    <property type="entry name" value="Pseudouridine synthase I, catalytic domain, C-terminal subdomain"/>
    <property type="match status" value="1"/>
</dbReference>
<dbReference type="GO" id="GO:0031119">
    <property type="term" value="P:tRNA pseudouridine synthesis"/>
    <property type="evidence" value="ECO:0007669"/>
    <property type="project" value="TreeGrafter"/>
</dbReference>
<dbReference type="GO" id="GO:0003723">
    <property type="term" value="F:RNA binding"/>
    <property type="evidence" value="ECO:0007669"/>
    <property type="project" value="InterPro"/>
</dbReference>
<organism evidence="5">
    <name type="scientific">bioreactor metagenome</name>
    <dbReference type="NCBI Taxonomy" id="1076179"/>
    <lineage>
        <taxon>unclassified sequences</taxon>
        <taxon>metagenomes</taxon>
        <taxon>ecological metagenomes</taxon>
    </lineage>
</organism>
<dbReference type="InterPro" id="IPR020097">
    <property type="entry name" value="PsdUridine_synth_TruA_a/b_dom"/>
</dbReference>
<dbReference type="InterPro" id="IPR020103">
    <property type="entry name" value="PsdUridine_synth_cat_dom_sf"/>
</dbReference>
<accession>A0A644YCX2</accession>
<evidence type="ECO:0000256" key="2">
    <source>
        <dbReference type="ARBA" id="ARBA00022694"/>
    </source>
</evidence>
<dbReference type="PANTHER" id="PTHR11142:SF0">
    <property type="entry name" value="TRNA PSEUDOURIDINE SYNTHASE-LIKE 1"/>
    <property type="match status" value="1"/>
</dbReference>
<dbReference type="AlphaFoldDB" id="A0A644YCX2"/>
<feature type="domain" description="Pseudouridine synthase I TruA alpha/beta" evidence="4">
    <location>
        <begin position="5"/>
        <end position="106"/>
    </location>
</feature>
<dbReference type="GO" id="GO:0160147">
    <property type="term" value="F:tRNA pseudouridine(38-40) synthase activity"/>
    <property type="evidence" value="ECO:0007669"/>
    <property type="project" value="UniProtKB-EC"/>
</dbReference>
<dbReference type="InterPro" id="IPR001406">
    <property type="entry name" value="PsdUridine_synth_TruA"/>
</dbReference>
<dbReference type="InterPro" id="IPR020095">
    <property type="entry name" value="PsdUridine_synth_TruA_C"/>
</dbReference>
<evidence type="ECO:0000256" key="3">
    <source>
        <dbReference type="ARBA" id="ARBA00023235"/>
    </source>
</evidence>
<protein>
    <submittedName>
        <fullName evidence="5">tRNA pseudouridine synthase A</fullName>
        <ecNumber evidence="5">5.4.99.12</ecNumber>
    </submittedName>
</protein>
<dbReference type="EMBL" id="VSSQ01004657">
    <property type="protein sequence ID" value="MPM26139.1"/>
    <property type="molecule type" value="Genomic_DNA"/>
</dbReference>
<dbReference type="EC" id="5.4.99.12" evidence="5"/>
<reference evidence="5" key="1">
    <citation type="submission" date="2019-08" db="EMBL/GenBank/DDBJ databases">
        <authorList>
            <person name="Kucharzyk K."/>
            <person name="Murdoch R.W."/>
            <person name="Higgins S."/>
            <person name="Loffler F."/>
        </authorList>
    </citation>
    <scope>NUCLEOTIDE SEQUENCE</scope>
</reference>
<sequence>MALTAKDALGEHDFCAFMTTGSKIESTVRTVTYSEWSREGNLLYYDVSANGFLYNMVRILVGTMLEIGSGNLPVNSISHALETKNRLDAGPTAPAHGLMLMRVVYDGFDTEEVLSR</sequence>
<comment type="caution">
    <text evidence="5">The sequence shown here is derived from an EMBL/GenBank/DDBJ whole genome shotgun (WGS) entry which is preliminary data.</text>
</comment>
<dbReference type="SUPFAM" id="SSF55120">
    <property type="entry name" value="Pseudouridine synthase"/>
    <property type="match status" value="1"/>
</dbReference>
<keyword evidence="2" id="KW-0819">tRNA processing</keyword>
<evidence type="ECO:0000256" key="1">
    <source>
        <dbReference type="ARBA" id="ARBA00009375"/>
    </source>
</evidence>
<gene>
    <name evidence="5" type="primary">truA_25</name>
    <name evidence="5" type="ORF">SDC9_72640</name>
</gene>